<evidence type="ECO:0000313" key="1">
    <source>
        <dbReference type="EMBL" id="PJC76750.1"/>
    </source>
</evidence>
<dbReference type="EMBL" id="PFQN01000032">
    <property type="protein sequence ID" value="PJC76750.1"/>
    <property type="molecule type" value="Genomic_DNA"/>
</dbReference>
<dbReference type="AlphaFoldDB" id="A0A2M8GH40"/>
<feature type="non-terminal residue" evidence="1">
    <location>
        <position position="133"/>
    </location>
</feature>
<dbReference type="Proteomes" id="UP000230384">
    <property type="component" value="Unassembled WGS sequence"/>
</dbReference>
<name>A0A2M8GH40_9BACT</name>
<gene>
    <name evidence="1" type="ORF">CO010_01990</name>
</gene>
<reference evidence="2" key="1">
    <citation type="submission" date="2017-09" db="EMBL/GenBank/DDBJ databases">
        <title>Depth-based differentiation of microbial function through sediment-hosted aquifers and enrichment of novel symbionts in the deep terrestrial subsurface.</title>
        <authorList>
            <person name="Probst A.J."/>
            <person name="Ladd B."/>
            <person name="Jarett J.K."/>
            <person name="Geller-Mcgrath D.E."/>
            <person name="Sieber C.M.K."/>
            <person name="Emerson J.B."/>
            <person name="Anantharaman K."/>
            <person name="Thomas B.C."/>
            <person name="Malmstrom R."/>
            <person name="Stieglmeier M."/>
            <person name="Klingl A."/>
            <person name="Woyke T."/>
            <person name="Ryan C.M."/>
            <person name="Banfield J.F."/>
        </authorList>
    </citation>
    <scope>NUCLEOTIDE SEQUENCE [LARGE SCALE GENOMIC DNA]</scope>
</reference>
<comment type="caution">
    <text evidence="1">The sequence shown here is derived from an EMBL/GenBank/DDBJ whole genome shotgun (WGS) entry which is preliminary data.</text>
</comment>
<evidence type="ECO:0000313" key="2">
    <source>
        <dbReference type="Proteomes" id="UP000230384"/>
    </source>
</evidence>
<accession>A0A2M8GH40</accession>
<proteinExistence type="predicted"/>
<sequence>MAVELSKYLKEQLSGLSLDHPDRSYLTGLLMATEGYLAKIDMVAISSSVDQAAEAYKFHPHTPELVTKVHRTIWHERGKRVDMVYEVPSCPYTQMEITELEQQTKRVGYLPPELATQQSRHLLGKIFPLVTSP</sequence>
<protein>
    <submittedName>
        <fullName evidence="1">Uncharacterized protein</fullName>
    </submittedName>
</protein>
<organism evidence="1 2">
    <name type="scientific">Candidatus Shapirobacteria bacterium CG_4_8_14_3_um_filter_39_11</name>
    <dbReference type="NCBI Taxonomy" id="1974875"/>
    <lineage>
        <taxon>Bacteria</taxon>
        <taxon>Candidatus Shapironibacteriota</taxon>
    </lineage>
</organism>